<dbReference type="EMBL" id="BK015546">
    <property type="protein sequence ID" value="DAE12263.1"/>
    <property type="molecule type" value="Genomic_DNA"/>
</dbReference>
<protein>
    <submittedName>
        <fullName evidence="1">Portal</fullName>
    </submittedName>
</protein>
<accession>A0A8S5PYZ1</accession>
<sequence length="480" mass="53863">MLVEPELFGRRKIFTSVEKIDKTNIIEEVNKAMVHHVKNMLEIEYLYWYRRGVQPILEREKEIRPEINNKIVENHADEIVSFKNGYFLTQPAFYISRKEDESTTEKVKQLNEYLYRSGKQIVDNKVVDWFHTVGIGTLIVSPCKNGNTPVKVYALDPRSAFVVYSVNPGHEPVMGINVVMSGEDTAAIDVFTKNKFYRINGGFVGKLMTNDPLTVTANEVTETKANTIGEIPIIEYKYNTSNMGAFESVLPLLDALNNVTSNSVDGIEQFIQSLAVAVNCQFEDGTTANQIRQAGMLVLKSVGENKADFKILSEQFNQSGTQILIDYLYQQILTICGMPSTTKGGTSTSDTGAAVLYRDGWYQADTVARNTGDLFKESNRLFDEIFIKILKEKNLLDIDLNDFELQFVRNETANLLVKTQGALNLKELGLSPEITLARSGVSNDPVADVANSKKYIEAAWGSQKNDLNVEEDIKVDDEVI</sequence>
<organism evidence="1">
    <name type="scientific">Siphoviridae sp. ctMgg26</name>
    <dbReference type="NCBI Taxonomy" id="2825462"/>
    <lineage>
        <taxon>Viruses</taxon>
        <taxon>Duplodnaviria</taxon>
        <taxon>Heunggongvirae</taxon>
        <taxon>Uroviricota</taxon>
        <taxon>Caudoviricetes</taxon>
    </lineage>
</organism>
<evidence type="ECO:0000313" key="1">
    <source>
        <dbReference type="EMBL" id="DAE12263.1"/>
    </source>
</evidence>
<dbReference type="InterPro" id="IPR021145">
    <property type="entry name" value="Portal_protein_SPP1_Gp6-like"/>
</dbReference>
<name>A0A8S5PYZ1_9CAUD</name>
<proteinExistence type="predicted"/>
<dbReference type="Pfam" id="PF05133">
    <property type="entry name" value="SPP1_portal"/>
    <property type="match status" value="1"/>
</dbReference>
<reference evidence="1" key="1">
    <citation type="journal article" date="2021" name="Proc. Natl. Acad. Sci. U.S.A.">
        <title>A Catalog of Tens of Thousands of Viruses from Human Metagenomes Reveals Hidden Associations with Chronic Diseases.</title>
        <authorList>
            <person name="Tisza M.J."/>
            <person name="Buck C.B."/>
        </authorList>
    </citation>
    <scope>NUCLEOTIDE SEQUENCE</scope>
    <source>
        <strain evidence="1">CtMgg26</strain>
    </source>
</reference>